<dbReference type="RefSeq" id="WP_128501081.1">
    <property type="nucleotide sequence ID" value="NZ_CP035107.1"/>
</dbReference>
<protein>
    <submittedName>
        <fullName evidence="1">Uncharacterized protein</fullName>
    </submittedName>
</protein>
<name>A0A410JR22_ORNRH</name>
<accession>A0A410JR22</accession>
<sequence>MKKFSTLIFIMFFAMPHAQKSIDVQARFLENTKYEATTKYEVSMQMPDREEFLDMNFAFKMDFLTGKKSGNKTPIVIKMKKMDFKINENLIPISFNDLKMYGAVENRSKISIDSISGTMMNREVKNQLKKTFDQMKQYDFSGKIKVGESKTLSIPINMDGDEVVAKMVYTLERIENDHGIFNFKGEIPEYISQQGLKTSIDLEGKLFYDIKNFFYDRNNINMKMKMTKGSKIINALGEFSIRINIVKE</sequence>
<dbReference type="Proteomes" id="UP000287701">
    <property type="component" value="Chromosome"/>
</dbReference>
<evidence type="ECO:0000313" key="1">
    <source>
        <dbReference type="EMBL" id="QAR30600.1"/>
    </source>
</evidence>
<organism evidence="1 2">
    <name type="scientific">Ornithobacterium rhinotracheale</name>
    <dbReference type="NCBI Taxonomy" id="28251"/>
    <lineage>
        <taxon>Bacteria</taxon>
        <taxon>Pseudomonadati</taxon>
        <taxon>Bacteroidota</taxon>
        <taxon>Flavobacteriia</taxon>
        <taxon>Flavobacteriales</taxon>
        <taxon>Weeksellaceae</taxon>
        <taxon>Ornithobacterium</taxon>
    </lineage>
</organism>
<gene>
    <name evidence="1" type="ORF">EQP59_04160</name>
</gene>
<evidence type="ECO:0000313" key="2">
    <source>
        <dbReference type="Proteomes" id="UP000287701"/>
    </source>
</evidence>
<reference evidence="1 2" key="1">
    <citation type="submission" date="2019-01" db="EMBL/GenBank/DDBJ databases">
        <title>Whole Genome of Ornithobacterium rhinotracheale FARPER-174b.</title>
        <authorList>
            <person name="Tataje-Lavanda L.A."/>
            <person name="Montalvan A."/>
            <person name="Montesinos R."/>
            <person name="Zimic M."/>
            <person name="Fernandez-Sanchez M."/>
            <person name="Fernandez-Diaz M."/>
        </authorList>
    </citation>
    <scope>NUCLEOTIDE SEQUENCE [LARGE SCALE GENOMIC DNA]</scope>
    <source>
        <strain evidence="1 2">FARPER-174b</strain>
    </source>
</reference>
<dbReference type="EMBL" id="CP035107">
    <property type="protein sequence ID" value="QAR30600.1"/>
    <property type="molecule type" value="Genomic_DNA"/>
</dbReference>
<dbReference type="OrthoDB" id="1451977at2"/>
<dbReference type="AlphaFoldDB" id="A0A410JR22"/>
<proteinExistence type="predicted"/>